<reference evidence="3" key="2">
    <citation type="journal article" date="2014" name="BMC Genomics">
        <title>A genomic perspective to assessing quality of mass-reared SIT flies used in Mediterranean fruit fly (Ceratitis capitata) eradication in California.</title>
        <authorList>
            <person name="Calla B."/>
            <person name="Hall B."/>
            <person name="Hou S."/>
            <person name="Geib S.M."/>
        </authorList>
    </citation>
    <scope>NUCLEOTIDE SEQUENCE</scope>
</reference>
<gene>
    <name evidence="2" type="ORF">CCAP1982_LOCUS13189</name>
</gene>
<protein>
    <submittedName>
        <fullName evidence="2">(Mediterranean fruit fly) hypothetical protein</fullName>
    </submittedName>
</protein>
<dbReference type="Proteomes" id="UP000606786">
    <property type="component" value="Unassembled WGS sequence"/>
</dbReference>
<accession>W8ATE1</accession>
<evidence type="ECO:0000313" key="4">
    <source>
        <dbReference type="Proteomes" id="UP000606786"/>
    </source>
</evidence>
<dbReference type="EMBL" id="GAMC01014451">
    <property type="protein sequence ID" value="JAB92104.1"/>
    <property type="molecule type" value="mRNA"/>
</dbReference>
<evidence type="ECO:0000313" key="2">
    <source>
        <dbReference type="EMBL" id="CAD7004799.1"/>
    </source>
</evidence>
<name>W8ATE1_CERCA</name>
<dbReference type="EMBL" id="GAMC01014448">
    <property type="protein sequence ID" value="JAB92107.1"/>
    <property type="molecule type" value="mRNA"/>
</dbReference>
<dbReference type="EMBL" id="GAMC01014446">
    <property type="protein sequence ID" value="JAB92109.1"/>
    <property type="molecule type" value="mRNA"/>
</dbReference>
<dbReference type="OrthoDB" id="8006138at2759"/>
<reference evidence="3" key="1">
    <citation type="submission" date="2013-07" db="EMBL/GenBank/DDBJ databases">
        <authorList>
            <person name="Geib S."/>
        </authorList>
    </citation>
    <scope>NUCLEOTIDE SEQUENCE</scope>
</reference>
<dbReference type="EMBL" id="CAJHJT010000034">
    <property type="protein sequence ID" value="CAD7004799.1"/>
    <property type="molecule type" value="Genomic_DNA"/>
</dbReference>
<sequence length="364" mass="41605">MLTDYRILLLINQMSECSESMSSNDQNQVLLKTLQSLKCKQCKCCNDEMESLARTIRHTLLEINDIQEKSRDRRHREIMALFENYFNEKTHLIPGTPANLKMEIDPPQRCDDDEVKKKNESTAWVEETTILELPIAQDAKDKLIAMHKELLDLRNQSFGIPGMATHLESIEALNVDTEAEKNEFTTLKDAIDVTKSANTKSETRNKYASLDIKVPSHPIDKDIVEVPTGDLFAIADQRKKYRDRRRKSAEGNYEPLHQYIKRSCSIVHKTTNDTSSGTTINVRTKSKEAPSVRSEGGFSKGLQEIENAGKAGQISLGSRKLLNLDAEDRGGTEITRDEFMAMRNEMFAKQRKKMQDRERKYACK</sequence>
<dbReference type="EMBL" id="GAMC01014450">
    <property type="protein sequence ID" value="JAB92105.1"/>
    <property type="molecule type" value="mRNA"/>
</dbReference>
<organism evidence="3">
    <name type="scientific">Ceratitis capitata</name>
    <name type="common">Mediterranean fruit fly</name>
    <name type="synonym">Tephritis capitata</name>
    <dbReference type="NCBI Taxonomy" id="7213"/>
    <lineage>
        <taxon>Eukaryota</taxon>
        <taxon>Metazoa</taxon>
        <taxon>Ecdysozoa</taxon>
        <taxon>Arthropoda</taxon>
        <taxon>Hexapoda</taxon>
        <taxon>Insecta</taxon>
        <taxon>Pterygota</taxon>
        <taxon>Neoptera</taxon>
        <taxon>Endopterygota</taxon>
        <taxon>Diptera</taxon>
        <taxon>Brachycera</taxon>
        <taxon>Muscomorpha</taxon>
        <taxon>Tephritoidea</taxon>
        <taxon>Tephritidae</taxon>
        <taxon>Ceratitis</taxon>
        <taxon>Ceratitis</taxon>
    </lineage>
</organism>
<reference evidence="2" key="3">
    <citation type="submission" date="2020-11" db="EMBL/GenBank/DDBJ databases">
        <authorList>
            <person name="Whitehead M."/>
        </authorList>
    </citation>
    <scope>NUCLEOTIDE SEQUENCE</scope>
    <source>
        <strain evidence="2">EGII</strain>
    </source>
</reference>
<evidence type="ECO:0000313" key="3">
    <source>
        <dbReference type="EMBL" id="JAB92105.1"/>
    </source>
</evidence>
<dbReference type="AlphaFoldDB" id="W8ATE1"/>
<proteinExistence type="evidence at transcript level"/>
<feature type="region of interest" description="Disordered" evidence="1">
    <location>
        <begin position="270"/>
        <end position="299"/>
    </location>
</feature>
<keyword evidence="4" id="KW-1185">Reference proteome</keyword>
<evidence type="ECO:0000256" key="1">
    <source>
        <dbReference type="SAM" id="MobiDB-lite"/>
    </source>
</evidence>
<feature type="compositionally biased region" description="Polar residues" evidence="1">
    <location>
        <begin position="270"/>
        <end position="283"/>
    </location>
</feature>